<comment type="caution">
    <text evidence="1">The sequence shown here is derived from an EMBL/GenBank/DDBJ whole genome shotgun (WGS) entry which is preliminary data.</text>
</comment>
<protein>
    <submittedName>
        <fullName evidence="1">Uncharacterized protein</fullName>
    </submittedName>
</protein>
<name>A0ACC0Q6V8_RHOML</name>
<organism evidence="1 2">
    <name type="scientific">Rhododendron molle</name>
    <name type="common">Chinese azalea</name>
    <name type="synonym">Azalea mollis</name>
    <dbReference type="NCBI Taxonomy" id="49168"/>
    <lineage>
        <taxon>Eukaryota</taxon>
        <taxon>Viridiplantae</taxon>
        <taxon>Streptophyta</taxon>
        <taxon>Embryophyta</taxon>
        <taxon>Tracheophyta</taxon>
        <taxon>Spermatophyta</taxon>
        <taxon>Magnoliopsida</taxon>
        <taxon>eudicotyledons</taxon>
        <taxon>Gunneridae</taxon>
        <taxon>Pentapetalae</taxon>
        <taxon>asterids</taxon>
        <taxon>Ericales</taxon>
        <taxon>Ericaceae</taxon>
        <taxon>Ericoideae</taxon>
        <taxon>Rhodoreae</taxon>
        <taxon>Rhododendron</taxon>
    </lineage>
</organism>
<evidence type="ECO:0000313" key="1">
    <source>
        <dbReference type="EMBL" id="KAI8573753.1"/>
    </source>
</evidence>
<keyword evidence="2" id="KW-1185">Reference proteome</keyword>
<evidence type="ECO:0000313" key="2">
    <source>
        <dbReference type="Proteomes" id="UP001062846"/>
    </source>
</evidence>
<reference evidence="1" key="1">
    <citation type="submission" date="2022-02" db="EMBL/GenBank/DDBJ databases">
        <title>Plant Genome Project.</title>
        <authorList>
            <person name="Zhang R.-G."/>
        </authorList>
    </citation>
    <scope>NUCLEOTIDE SEQUENCE</scope>
    <source>
        <strain evidence="1">AT1</strain>
    </source>
</reference>
<gene>
    <name evidence="1" type="ORF">RHMOL_Rhmol01G0300700</name>
</gene>
<sequence>METGSRGSGFGFAEIFRREMGLSRPPTFARQISASEFKTIWCSEMPLAISFPAVFLYWTHTTSFCFWVLVKQIDLYGKLNGHEGCVNTIQFNSAGDLLVSGSDDQEVKIWNWATKTLELSYPSGHFDNIFQVKIMPFTNDRKIVTSAADGQVRLGQVKENGEAETKRLGKHQGRIHNLAVEPGSPYILYSCGEDGLVQHFDLRSNSARKLFSCSSFTENKQSSGSIRLNALVIDPRNPNFFALGGSDKYARVYDIRKYQRDSSSNLDKPINTFCPRHLIETHDVHITSLAFSNTSELLVSYDDELIYLFQKNTGMGPSPLSIPLEDLQKLEEPQAYVGHRNSQTVKGVSFFGPHDEYVMSGSDCGHIFIWKKKGAELVRLMVGDRDIVNQVEPHPNMPVIATSGIEKNIKVWAPVSSDVVPLPHNVQEIMESNKRGREDNSHVTLTPDMIMHVLRLHRRQALSYIERRYNRADDDSDDEHEEPYSRISEDASSDEGSANECNIS</sequence>
<proteinExistence type="predicted"/>
<accession>A0ACC0Q6V8</accession>
<dbReference type="EMBL" id="CM046388">
    <property type="protein sequence ID" value="KAI8573753.1"/>
    <property type="molecule type" value="Genomic_DNA"/>
</dbReference>
<dbReference type="Proteomes" id="UP001062846">
    <property type="component" value="Chromosome 1"/>
</dbReference>